<dbReference type="EMBL" id="FQWD01000018">
    <property type="protein sequence ID" value="SHH44851.1"/>
    <property type="molecule type" value="Genomic_DNA"/>
</dbReference>
<keyword evidence="1" id="KW-1133">Transmembrane helix</keyword>
<organism evidence="2 3">
    <name type="scientific">Marisediminitalea aggregata</name>
    <dbReference type="NCBI Taxonomy" id="634436"/>
    <lineage>
        <taxon>Bacteria</taxon>
        <taxon>Pseudomonadati</taxon>
        <taxon>Pseudomonadota</taxon>
        <taxon>Gammaproteobacteria</taxon>
        <taxon>Alteromonadales</taxon>
        <taxon>Alteromonadaceae</taxon>
        <taxon>Marisediminitalea</taxon>
    </lineage>
</organism>
<name>A0A1M5T267_9ALTE</name>
<accession>A0A1M5T267</accession>
<evidence type="ECO:0000313" key="3">
    <source>
        <dbReference type="Proteomes" id="UP000184520"/>
    </source>
</evidence>
<evidence type="ECO:0000256" key="1">
    <source>
        <dbReference type="SAM" id="Phobius"/>
    </source>
</evidence>
<keyword evidence="3" id="KW-1185">Reference proteome</keyword>
<keyword evidence="1" id="KW-0812">Transmembrane</keyword>
<dbReference type="Proteomes" id="UP000184520">
    <property type="component" value="Unassembled WGS sequence"/>
</dbReference>
<reference evidence="3" key="1">
    <citation type="submission" date="2016-11" db="EMBL/GenBank/DDBJ databases">
        <authorList>
            <person name="Varghese N."/>
            <person name="Submissions S."/>
        </authorList>
    </citation>
    <scope>NUCLEOTIDE SEQUENCE [LARGE SCALE GENOMIC DNA]</scope>
    <source>
        <strain evidence="3">CGMCC 1.8995</strain>
    </source>
</reference>
<feature type="transmembrane region" description="Helical" evidence="1">
    <location>
        <begin position="68"/>
        <end position="86"/>
    </location>
</feature>
<gene>
    <name evidence="2" type="ORF">SAMN05216361_0148</name>
</gene>
<sequence length="107" mass="11897">MNTKDYINYFPELDGKDANEQFTILEKARYHAFVVQRLSAKSVMFMFASIVMGAIFPALSLILFGNDIVTNALSIGIAIFICLTVNKRLNGLILKQGLDGFLSDNDT</sequence>
<dbReference type="OrthoDB" id="9904146at2"/>
<feature type="transmembrane region" description="Helical" evidence="1">
    <location>
        <begin position="43"/>
        <end position="62"/>
    </location>
</feature>
<protein>
    <submittedName>
        <fullName evidence="2">Uncharacterized protein</fullName>
    </submittedName>
</protein>
<proteinExistence type="predicted"/>
<keyword evidence="1" id="KW-0472">Membrane</keyword>
<dbReference type="AlphaFoldDB" id="A0A1M5T267"/>
<dbReference type="RefSeq" id="WP_073325477.1">
    <property type="nucleotide sequence ID" value="NZ_FQWD01000018.1"/>
</dbReference>
<evidence type="ECO:0000313" key="2">
    <source>
        <dbReference type="EMBL" id="SHH44851.1"/>
    </source>
</evidence>